<keyword evidence="7" id="KW-1133">Transmembrane helix</keyword>
<feature type="transmembrane region" description="Helical" evidence="7">
    <location>
        <begin position="218"/>
        <end position="240"/>
    </location>
</feature>
<evidence type="ECO:0000256" key="1">
    <source>
        <dbReference type="ARBA" id="ARBA00001947"/>
    </source>
</evidence>
<accession>A0A6J1LJU7</accession>
<dbReference type="OMA" id="TITNWII"/>
<evidence type="ECO:0000256" key="4">
    <source>
        <dbReference type="ARBA" id="ARBA00022801"/>
    </source>
</evidence>
<dbReference type="Pfam" id="PF01435">
    <property type="entry name" value="Peptidase_M48"/>
    <property type="match status" value="1"/>
</dbReference>
<keyword evidence="4" id="KW-0378">Hydrolase</keyword>
<feature type="domain" description="Peptidase M48" evidence="8">
    <location>
        <begin position="254"/>
        <end position="473"/>
    </location>
</feature>
<dbReference type="KEGG" id="dhe:111594535"/>
<dbReference type="Pfam" id="PF16491">
    <property type="entry name" value="Peptidase_M48_N"/>
    <property type="match status" value="1"/>
</dbReference>
<dbReference type="Gene3D" id="3.30.2010.10">
    <property type="entry name" value="Metalloproteases ('zincins'), catalytic domain"/>
    <property type="match status" value="1"/>
</dbReference>
<dbReference type="Proteomes" id="UP000504633">
    <property type="component" value="Unplaced"/>
</dbReference>
<feature type="transmembrane region" description="Helical" evidence="7">
    <location>
        <begin position="136"/>
        <end position="153"/>
    </location>
</feature>
<feature type="transmembrane region" description="Helical" evidence="7">
    <location>
        <begin position="346"/>
        <end position="368"/>
    </location>
</feature>
<feature type="transmembrane region" description="Helical" evidence="7">
    <location>
        <begin position="180"/>
        <end position="206"/>
    </location>
</feature>
<dbReference type="InterPro" id="IPR001915">
    <property type="entry name" value="Peptidase_M48"/>
</dbReference>
<dbReference type="InterPro" id="IPR032456">
    <property type="entry name" value="Peptidase_M48_N"/>
</dbReference>
<dbReference type="GO" id="GO:0004222">
    <property type="term" value="F:metalloendopeptidase activity"/>
    <property type="evidence" value="ECO:0007669"/>
    <property type="project" value="InterPro"/>
</dbReference>
<feature type="domain" description="CAAX prenyl protease 1 N-terminal" evidence="9">
    <location>
        <begin position="62"/>
        <end position="243"/>
    </location>
</feature>
<protein>
    <submittedName>
        <fullName evidence="11">CAAX prenyl protease 1 homolog</fullName>
    </submittedName>
</protein>
<keyword evidence="7" id="KW-0812">Transmembrane</keyword>
<evidence type="ECO:0000256" key="3">
    <source>
        <dbReference type="ARBA" id="ARBA00022723"/>
    </source>
</evidence>
<reference evidence="11" key="1">
    <citation type="submission" date="2025-08" db="UniProtKB">
        <authorList>
            <consortium name="RefSeq"/>
        </authorList>
    </citation>
    <scope>IDENTIFICATION</scope>
    <source>
        <strain evidence="11">15085-1641.00</strain>
        <tissue evidence="11">Whole body</tissue>
    </source>
</reference>
<organism evidence="10 11">
    <name type="scientific">Drosophila hydei</name>
    <name type="common">Fruit fly</name>
    <dbReference type="NCBI Taxonomy" id="7224"/>
    <lineage>
        <taxon>Eukaryota</taxon>
        <taxon>Metazoa</taxon>
        <taxon>Ecdysozoa</taxon>
        <taxon>Arthropoda</taxon>
        <taxon>Hexapoda</taxon>
        <taxon>Insecta</taxon>
        <taxon>Pterygota</taxon>
        <taxon>Neoptera</taxon>
        <taxon>Endopterygota</taxon>
        <taxon>Diptera</taxon>
        <taxon>Brachycera</taxon>
        <taxon>Muscomorpha</taxon>
        <taxon>Ephydroidea</taxon>
        <taxon>Drosophilidae</taxon>
        <taxon>Drosophila</taxon>
    </lineage>
</organism>
<dbReference type="PANTHER" id="PTHR10120">
    <property type="entry name" value="CAAX PRENYL PROTEASE 1"/>
    <property type="match status" value="1"/>
</dbReference>
<evidence type="ECO:0000256" key="2">
    <source>
        <dbReference type="ARBA" id="ARBA00022670"/>
    </source>
</evidence>
<sequence length="486" mass="56960">MSYALYQDPMQGQPMVIPKDSGIGVQLTPEHWSLYDPVLLRHMLATMNTLRNLFHVYLCWRQIRLCTTYDEPPPELANVMSIEQFETAKIEEMYTAEYKMVEYIFDAILSCMELYFCILPAIWRLIINTYSIVDDLIWQSIAFVAAFSGYMVLRRLPEILYSRFFLAPWYDPRQEKSLPLVGLLCSFPLLFVILQLGLVPLTAIFLEIEKTGKTWFWLWIWSLLILLSAIALIAFCVFGLPLLGAKVKDPAAVADLQHILKDVLKTFGFRPESIHIVRTFHSMSATAYVWGCCFYKRVYIMKTLIFNQGKPASELLHPDEVGKGLQNNQLVAYIAHEMCHWRQVHVLQAFIVIHTTLLIYFLIFGTVYRQTVLYEASGFHPIYFPPIVGYWLVYKYVMPLYLTITNWINLYFLRYLKYAADKKTWEMGYGPVFVDALVKLFGDNPTYPYVDKLYLMWHRYRPTTLMRIRRIKRLERKSKLTTSSTV</sequence>
<keyword evidence="2 11" id="KW-0645">Protease</keyword>
<evidence type="ECO:0000256" key="6">
    <source>
        <dbReference type="ARBA" id="ARBA00023049"/>
    </source>
</evidence>
<comment type="cofactor">
    <cofactor evidence="1">
        <name>Zn(2+)</name>
        <dbReference type="ChEBI" id="CHEBI:29105"/>
    </cofactor>
</comment>
<keyword evidence="10" id="KW-1185">Reference proteome</keyword>
<dbReference type="AlphaFoldDB" id="A0A6J1LJU7"/>
<evidence type="ECO:0000313" key="11">
    <source>
        <dbReference type="RefSeq" id="XP_023163643.2"/>
    </source>
</evidence>
<evidence type="ECO:0000259" key="9">
    <source>
        <dbReference type="Pfam" id="PF16491"/>
    </source>
</evidence>
<dbReference type="GeneID" id="111594535"/>
<keyword evidence="6" id="KW-0482">Metalloprotease</keyword>
<feature type="transmembrane region" description="Helical" evidence="7">
    <location>
        <begin position="103"/>
        <end position="124"/>
    </location>
</feature>
<feature type="transmembrane region" description="Helical" evidence="7">
    <location>
        <begin position="388"/>
        <end position="413"/>
    </location>
</feature>
<name>A0A6J1LJU7_DROHY</name>
<keyword evidence="3" id="KW-0479">Metal-binding</keyword>
<evidence type="ECO:0000259" key="8">
    <source>
        <dbReference type="Pfam" id="PF01435"/>
    </source>
</evidence>
<gene>
    <name evidence="11" type="primary">LOC111594535</name>
</gene>
<evidence type="ECO:0000256" key="5">
    <source>
        <dbReference type="ARBA" id="ARBA00022833"/>
    </source>
</evidence>
<dbReference type="GO" id="GO:0006508">
    <property type="term" value="P:proteolysis"/>
    <property type="evidence" value="ECO:0007669"/>
    <property type="project" value="UniProtKB-KW"/>
</dbReference>
<evidence type="ECO:0000313" key="10">
    <source>
        <dbReference type="Proteomes" id="UP000504633"/>
    </source>
</evidence>
<proteinExistence type="predicted"/>
<evidence type="ECO:0000256" key="7">
    <source>
        <dbReference type="SAM" id="Phobius"/>
    </source>
</evidence>
<dbReference type="OrthoDB" id="7882191at2759"/>
<keyword evidence="5" id="KW-0862">Zinc</keyword>
<dbReference type="RefSeq" id="XP_023163643.2">
    <property type="nucleotide sequence ID" value="XM_023307875.2"/>
</dbReference>
<keyword evidence="7" id="KW-0472">Membrane</keyword>
<dbReference type="GO" id="GO:0046872">
    <property type="term" value="F:metal ion binding"/>
    <property type="evidence" value="ECO:0007669"/>
    <property type="project" value="UniProtKB-KW"/>
</dbReference>